<dbReference type="EMBL" id="JAMWBK010000006">
    <property type="protein sequence ID" value="KAJ8904374.1"/>
    <property type="molecule type" value="Genomic_DNA"/>
</dbReference>
<protein>
    <recommendedName>
        <fullName evidence="5">ALMS motif domain-containing protein</fullName>
    </recommendedName>
</protein>
<dbReference type="AlphaFoldDB" id="A0AAV8UQT8"/>
<feature type="region of interest" description="Disordered" evidence="2">
    <location>
        <begin position="1"/>
        <end position="26"/>
    </location>
</feature>
<organism evidence="3 4">
    <name type="scientific">Rhodosorus marinus</name>
    <dbReference type="NCBI Taxonomy" id="101924"/>
    <lineage>
        <taxon>Eukaryota</taxon>
        <taxon>Rhodophyta</taxon>
        <taxon>Stylonematophyceae</taxon>
        <taxon>Stylonematales</taxon>
        <taxon>Stylonemataceae</taxon>
        <taxon>Rhodosorus</taxon>
    </lineage>
</organism>
<feature type="region of interest" description="Disordered" evidence="2">
    <location>
        <begin position="295"/>
        <end position="329"/>
    </location>
</feature>
<proteinExistence type="predicted"/>
<keyword evidence="1" id="KW-0175">Coiled coil</keyword>
<evidence type="ECO:0000256" key="2">
    <source>
        <dbReference type="SAM" id="MobiDB-lite"/>
    </source>
</evidence>
<comment type="caution">
    <text evidence="3">The sequence shown here is derived from an EMBL/GenBank/DDBJ whole genome shotgun (WGS) entry which is preliminary data.</text>
</comment>
<feature type="compositionally biased region" description="Basic residues" evidence="2">
    <location>
        <begin position="232"/>
        <end position="242"/>
    </location>
</feature>
<feature type="coiled-coil region" evidence="1">
    <location>
        <begin position="399"/>
        <end position="471"/>
    </location>
</feature>
<evidence type="ECO:0000256" key="1">
    <source>
        <dbReference type="SAM" id="Coils"/>
    </source>
</evidence>
<name>A0AAV8UQT8_9RHOD</name>
<reference evidence="3 4" key="1">
    <citation type="journal article" date="2023" name="Nat. Commun.">
        <title>Origin of minicircular mitochondrial genomes in red algae.</title>
        <authorList>
            <person name="Lee Y."/>
            <person name="Cho C.H."/>
            <person name="Lee Y.M."/>
            <person name="Park S.I."/>
            <person name="Yang J.H."/>
            <person name="West J.A."/>
            <person name="Bhattacharya D."/>
            <person name="Yoon H.S."/>
        </authorList>
    </citation>
    <scope>NUCLEOTIDE SEQUENCE [LARGE SCALE GENOMIC DNA]</scope>
    <source>
        <strain evidence="3 4">CCMP1338</strain>
        <tissue evidence="3">Whole cell</tissue>
    </source>
</reference>
<sequence>MGKGTNGNHRHGTPRRSAGLPRRLDDDFVLSSPSAKIGSVPCPAYKVDTPIRTVEKIETPRRQLEKMDKVERVEVARRPQKRQRISSTKHSAFFESSWPRSSAELWSWDPLVHHFDDISEYDMKFLRSPLVPETGGPENAETLKRVLPSGNEPLGRHYSCAWLVEDSKEVNGTRREQYSANAPVEFDKPMLPEYVYTYDPATSVCEELNGKRGDDGRDPLDEAKLEERKSCKIRSSRGRPRVRPQVTDSSDRSACRPKTPASPVTDGSTSCGLRCCCPEENSTSLVSHVSVVRPGRARSGNESPVVGSVIANPPHLTRSHSLQSKSTSTSLVKTWRKQSSSTPTTYNVKLVLCGTGRDFNLEASYEASIRLRTGRISSGKTDKPVEGFAEDLIDYKFSTPGAEADRDELQEEIKRLRRDLLAAGKAHKPLRDRLRMKAKKEVSRSERTRKLVEEERSIIEELQKLKQARARVDKNKETALPRLEFDSPTHSGGRHSPYKMKKRRGPSRLTTKYLQEFFELKKLRDDLRRIQNLADLCYQKELVSREATETLFQTLKARMKTACNPELFEPQ</sequence>
<keyword evidence="4" id="KW-1185">Reference proteome</keyword>
<accession>A0AAV8UQT8</accession>
<dbReference type="Proteomes" id="UP001157974">
    <property type="component" value="Unassembled WGS sequence"/>
</dbReference>
<gene>
    <name evidence="3" type="ORF">NDN08_000893</name>
</gene>
<evidence type="ECO:0008006" key="5">
    <source>
        <dbReference type="Google" id="ProtNLM"/>
    </source>
</evidence>
<feature type="compositionally biased region" description="Low complexity" evidence="2">
    <location>
        <begin position="319"/>
        <end position="329"/>
    </location>
</feature>
<evidence type="ECO:0000313" key="3">
    <source>
        <dbReference type="EMBL" id="KAJ8904374.1"/>
    </source>
</evidence>
<feature type="compositionally biased region" description="Basic residues" evidence="2">
    <location>
        <begin position="492"/>
        <end position="505"/>
    </location>
</feature>
<evidence type="ECO:0000313" key="4">
    <source>
        <dbReference type="Proteomes" id="UP001157974"/>
    </source>
</evidence>
<feature type="region of interest" description="Disordered" evidence="2">
    <location>
        <begin position="483"/>
        <end position="505"/>
    </location>
</feature>
<feature type="region of interest" description="Disordered" evidence="2">
    <location>
        <begin position="232"/>
        <end position="267"/>
    </location>
</feature>